<organism evidence="2 3">
    <name type="scientific">Chryseobacterium lacus</name>
    <dbReference type="NCBI Taxonomy" id="2058346"/>
    <lineage>
        <taxon>Bacteria</taxon>
        <taxon>Pseudomonadati</taxon>
        <taxon>Bacteroidota</taxon>
        <taxon>Flavobacteriia</taxon>
        <taxon>Flavobacteriales</taxon>
        <taxon>Weeksellaceae</taxon>
        <taxon>Chryseobacterium group</taxon>
        <taxon>Chryseobacterium</taxon>
    </lineage>
</organism>
<dbReference type="Proteomes" id="UP000252172">
    <property type="component" value="Unassembled WGS sequence"/>
</dbReference>
<name>A0A368N6B4_9FLAO</name>
<comment type="caution">
    <text evidence="2">The sequence shown here is derived from an EMBL/GenBank/DDBJ whole genome shotgun (WGS) entry which is preliminary data.</text>
</comment>
<dbReference type="RefSeq" id="WP_114302825.1">
    <property type="nucleotide sequence ID" value="NZ_QPIE01000001.1"/>
</dbReference>
<keyword evidence="3" id="KW-1185">Reference proteome</keyword>
<proteinExistence type="predicted"/>
<evidence type="ECO:0000313" key="2">
    <source>
        <dbReference type="EMBL" id="RCU45055.1"/>
    </source>
</evidence>
<dbReference type="NCBIfam" id="TIGR04183">
    <property type="entry name" value="Por_Secre_tail"/>
    <property type="match status" value="1"/>
</dbReference>
<dbReference type="AlphaFoldDB" id="A0A368N6B4"/>
<sequence length="24" mass="2933">MKPGIYFIKFLSGNKWKTEKFIKK</sequence>
<protein>
    <submittedName>
        <fullName evidence="2">T9SS C-terminal target domain-containing protein</fullName>
    </submittedName>
</protein>
<dbReference type="InterPro" id="IPR026444">
    <property type="entry name" value="Secre_tail"/>
</dbReference>
<gene>
    <name evidence="2" type="ORF">DQ356_02070</name>
</gene>
<evidence type="ECO:0000256" key="1">
    <source>
        <dbReference type="ARBA" id="ARBA00022729"/>
    </source>
</evidence>
<accession>A0A368N6B4</accession>
<evidence type="ECO:0000313" key="3">
    <source>
        <dbReference type="Proteomes" id="UP000252172"/>
    </source>
</evidence>
<keyword evidence="1" id="KW-0732">Signal</keyword>
<dbReference type="EMBL" id="QPIE01000001">
    <property type="protein sequence ID" value="RCU45055.1"/>
    <property type="molecule type" value="Genomic_DNA"/>
</dbReference>
<reference evidence="2 3" key="1">
    <citation type="submission" date="2018-07" db="EMBL/GenBank/DDBJ databases">
        <title>Chryseobacterium lacus sp. nov., isolated from lake water.</title>
        <authorList>
            <person name="Li C.-M."/>
        </authorList>
    </citation>
    <scope>NUCLEOTIDE SEQUENCE [LARGE SCALE GENOMIC DNA]</scope>
    <source>
        <strain evidence="2 3">YLOS41</strain>
    </source>
</reference>